<keyword evidence="2" id="KW-1133">Transmembrane helix</keyword>
<dbReference type="Proteomes" id="UP001500767">
    <property type="component" value="Unassembled WGS sequence"/>
</dbReference>
<feature type="transmembrane region" description="Helical" evidence="2">
    <location>
        <begin position="55"/>
        <end position="76"/>
    </location>
</feature>
<gene>
    <name evidence="4" type="ORF">GCM10022197_38790</name>
</gene>
<dbReference type="Pfam" id="PF10708">
    <property type="entry name" value="DUF2510"/>
    <property type="match status" value="1"/>
</dbReference>
<keyword evidence="2" id="KW-0812">Transmembrane</keyword>
<feature type="compositionally biased region" description="Basic and acidic residues" evidence="1">
    <location>
        <begin position="143"/>
        <end position="152"/>
    </location>
</feature>
<feature type="domain" description="DUF2510" evidence="3">
    <location>
        <begin position="5"/>
        <end position="37"/>
    </location>
</feature>
<feature type="compositionally biased region" description="Low complexity" evidence="1">
    <location>
        <begin position="119"/>
        <end position="128"/>
    </location>
</feature>
<proteinExistence type="predicted"/>
<dbReference type="EMBL" id="BAAAYR010000005">
    <property type="protein sequence ID" value="GAA3577722.1"/>
    <property type="molecule type" value="Genomic_DNA"/>
</dbReference>
<comment type="caution">
    <text evidence="4">The sequence shown here is derived from an EMBL/GenBank/DDBJ whole genome shotgun (WGS) entry which is preliminary data.</text>
</comment>
<name>A0ABP6Y7B8_9ACTN</name>
<dbReference type="RefSeq" id="WP_204911265.1">
    <property type="nucleotide sequence ID" value="NZ_BAAAYR010000005.1"/>
</dbReference>
<accession>A0ABP6Y7B8</accession>
<protein>
    <recommendedName>
        <fullName evidence="3">DUF2510 domain-containing protein</fullName>
    </recommendedName>
</protein>
<keyword evidence="2" id="KW-0472">Membrane</keyword>
<reference evidence="5" key="1">
    <citation type="journal article" date="2019" name="Int. J. Syst. Evol. Microbiol.">
        <title>The Global Catalogue of Microorganisms (GCM) 10K type strain sequencing project: providing services to taxonomists for standard genome sequencing and annotation.</title>
        <authorList>
            <consortium name="The Broad Institute Genomics Platform"/>
            <consortium name="The Broad Institute Genome Sequencing Center for Infectious Disease"/>
            <person name="Wu L."/>
            <person name="Ma J."/>
        </authorList>
    </citation>
    <scope>NUCLEOTIDE SEQUENCE [LARGE SCALE GENOMIC DNA]</scope>
    <source>
        <strain evidence="5">JCM 16540</strain>
    </source>
</reference>
<evidence type="ECO:0000256" key="1">
    <source>
        <dbReference type="SAM" id="MobiDB-lite"/>
    </source>
</evidence>
<sequence length="309" mass="32524">MPLSGWYPDPGGRPGHYRYWDGQSWAETTSTSPGGPPGPDRGAQSRSPRRGRARWGIVLAAVAAVLVLVVVGALVVRDAGRQTADGGPAPSVTSGGADASPNAEPTPDEPSAVDPTPVPSETASAAPSPSGPPCPVGNPFSRQDYERDDRVHGGGLSFPRQPGWQDPGPQASAFTWAYDLGETDIQLDQTRFASYAVGAVSVADGFEDPRTAAELMLRCTVASALYSNVSGTTTLVDEETTVDGYRAWTLRTEVRAYDARTSYQGDTVQIVVVDLDSPEALAFFWGSAPIGSDAFTARLDQAVEQLQVG</sequence>
<evidence type="ECO:0000259" key="3">
    <source>
        <dbReference type="Pfam" id="PF10708"/>
    </source>
</evidence>
<keyword evidence="5" id="KW-1185">Reference proteome</keyword>
<evidence type="ECO:0000313" key="5">
    <source>
        <dbReference type="Proteomes" id="UP001500767"/>
    </source>
</evidence>
<organism evidence="4 5">
    <name type="scientific">Microlunatus spumicola</name>
    <dbReference type="NCBI Taxonomy" id="81499"/>
    <lineage>
        <taxon>Bacteria</taxon>
        <taxon>Bacillati</taxon>
        <taxon>Actinomycetota</taxon>
        <taxon>Actinomycetes</taxon>
        <taxon>Propionibacteriales</taxon>
        <taxon>Propionibacteriaceae</taxon>
        <taxon>Microlunatus</taxon>
    </lineage>
</organism>
<evidence type="ECO:0000313" key="4">
    <source>
        <dbReference type="EMBL" id="GAA3577722.1"/>
    </source>
</evidence>
<feature type="region of interest" description="Disordered" evidence="1">
    <location>
        <begin position="81"/>
        <end position="170"/>
    </location>
</feature>
<evidence type="ECO:0000256" key="2">
    <source>
        <dbReference type="SAM" id="Phobius"/>
    </source>
</evidence>
<dbReference type="InterPro" id="IPR018929">
    <property type="entry name" value="DUF2510"/>
</dbReference>
<feature type="region of interest" description="Disordered" evidence="1">
    <location>
        <begin position="1"/>
        <end position="49"/>
    </location>
</feature>